<dbReference type="CDD" id="cd00995">
    <property type="entry name" value="PBP2_NikA_DppA_OppA_like"/>
    <property type="match status" value="1"/>
</dbReference>
<dbReference type="GO" id="GO:0030313">
    <property type="term" value="C:cell envelope"/>
    <property type="evidence" value="ECO:0007669"/>
    <property type="project" value="UniProtKB-SubCell"/>
</dbReference>
<sequence length="525" mass="56576">MARRARLLTTAIACCAALTLGAACGGGDDTGAGPTAGGPTGAPVQGGTAQVLQIREPSSMDPVTMTNAWQISGFVGNALYGTLMVNDEKTDELSYTMAESFDTTDKGATFTLKLRPGLLFSDGTPLDAEAVKVNWDRHRDPANASPYLSEASLVAATEVVDATTLTVRMKAPTPSFPRAMLTTSMNWIASPAALAKGRESFDRNPVGAGPYTLRSWTRQDRIELTRNTRYHDAPRPYLDTITVRTSNDASQRYNTLVSGGADVVIETNADSLDKAADAGYTTDVTPLNGGLFLAMNMRRAPFDDLRARQAIAAAIDMETLNLAVYNGAGKTVDTLFSDSSPLYVDEPLRRTDKATAQRLFDELAAEGRPVEFTFTAYTTSEMKDTAENIQAQLSAYKNVKVDIRVVDFPEATKMGMAGDFDMLVWSSSFVDPDPRVWTAFRSDSRGNFPGVDDPQLDEALATGRTATDTATRKAAYETFQQRLTALVPGVFTVRANPGLMAAKDVGGVTQYGLGSLLPDQLWIRK</sequence>
<dbReference type="Gene3D" id="3.10.105.10">
    <property type="entry name" value="Dipeptide-binding Protein, Domain 3"/>
    <property type="match status" value="1"/>
</dbReference>
<dbReference type="GO" id="GO:1904680">
    <property type="term" value="F:peptide transmembrane transporter activity"/>
    <property type="evidence" value="ECO:0007669"/>
    <property type="project" value="TreeGrafter"/>
</dbReference>
<dbReference type="InterPro" id="IPR000914">
    <property type="entry name" value="SBP_5_dom"/>
</dbReference>
<keyword evidence="8" id="KW-1185">Reference proteome</keyword>
<dbReference type="PANTHER" id="PTHR30290:SF10">
    <property type="entry name" value="PERIPLASMIC OLIGOPEPTIDE-BINDING PROTEIN-RELATED"/>
    <property type="match status" value="1"/>
</dbReference>
<protein>
    <submittedName>
        <fullName evidence="7">Peptide/nickel transport system substrate-binding protein</fullName>
    </submittedName>
</protein>
<evidence type="ECO:0000256" key="4">
    <source>
        <dbReference type="ARBA" id="ARBA00022729"/>
    </source>
</evidence>
<name>A0A0S4QMT1_9ACTN</name>
<dbReference type="Proteomes" id="UP000198802">
    <property type="component" value="Unassembled WGS sequence"/>
</dbReference>
<feature type="chain" id="PRO_5006626418" evidence="5">
    <location>
        <begin position="23"/>
        <end position="525"/>
    </location>
</feature>
<dbReference type="Gene3D" id="3.40.190.10">
    <property type="entry name" value="Periplasmic binding protein-like II"/>
    <property type="match status" value="1"/>
</dbReference>
<dbReference type="GO" id="GO:0015833">
    <property type="term" value="P:peptide transport"/>
    <property type="evidence" value="ECO:0007669"/>
    <property type="project" value="TreeGrafter"/>
</dbReference>
<evidence type="ECO:0000313" key="7">
    <source>
        <dbReference type="EMBL" id="CUU56350.1"/>
    </source>
</evidence>
<dbReference type="PIRSF" id="PIRSF002741">
    <property type="entry name" value="MppA"/>
    <property type="match status" value="1"/>
</dbReference>
<comment type="subcellular location">
    <subcellularLocation>
        <location evidence="1">Cell envelope</location>
    </subcellularLocation>
</comment>
<keyword evidence="4 5" id="KW-0732">Signal</keyword>
<dbReference type="AlphaFoldDB" id="A0A0S4QMT1"/>
<dbReference type="GO" id="GO:0042597">
    <property type="term" value="C:periplasmic space"/>
    <property type="evidence" value="ECO:0007669"/>
    <property type="project" value="UniProtKB-ARBA"/>
</dbReference>
<evidence type="ECO:0000256" key="1">
    <source>
        <dbReference type="ARBA" id="ARBA00004196"/>
    </source>
</evidence>
<keyword evidence="3" id="KW-0813">Transport</keyword>
<evidence type="ECO:0000256" key="5">
    <source>
        <dbReference type="SAM" id="SignalP"/>
    </source>
</evidence>
<organism evidence="7 8">
    <name type="scientific">Parafrankia irregularis</name>
    <dbReference type="NCBI Taxonomy" id="795642"/>
    <lineage>
        <taxon>Bacteria</taxon>
        <taxon>Bacillati</taxon>
        <taxon>Actinomycetota</taxon>
        <taxon>Actinomycetes</taxon>
        <taxon>Frankiales</taxon>
        <taxon>Frankiaceae</taxon>
        <taxon>Parafrankia</taxon>
    </lineage>
</organism>
<reference evidence="8" key="1">
    <citation type="submission" date="2015-11" db="EMBL/GenBank/DDBJ databases">
        <authorList>
            <person name="Varghese N."/>
        </authorList>
    </citation>
    <scope>NUCLEOTIDE SEQUENCE [LARGE SCALE GENOMIC DNA]</scope>
    <source>
        <strain evidence="8">DSM 45899</strain>
    </source>
</reference>
<dbReference type="Pfam" id="PF00496">
    <property type="entry name" value="SBP_bac_5"/>
    <property type="match status" value="1"/>
</dbReference>
<gene>
    <name evidence="7" type="ORF">Ga0074812_107234</name>
</gene>
<feature type="signal peptide" evidence="5">
    <location>
        <begin position="1"/>
        <end position="22"/>
    </location>
</feature>
<evidence type="ECO:0000259" key="6">
    <source>
        <dbReference type="Pfam" id="PF00496"/>
    </source>
</evidence>
<dbReference type="RefSeq" id="WP_091276429.1">
    <property type="nucleotide sequence ID" value="NZ_FAOZ01000007.1"/>
</dbReference>
<dbReference type="SUPFAM" id="SSF53850">
    <property type="entry name" value="Periplasmic binding protein-like II"/>
    <property type="match status" value="1"/>
</dbReference>
<accession>A0A0S4QMT1</accession>
<dbReference type="InterPro" id="IPR039424">
    <property type="entry name" value="SBP_5"/>
</dbReference>
<dbReference type="InterPro" id="IPR030678">
    <property type="entry name" value="Peptide/Ni-bd"/>
</dbReference>
<proteinExistence type="inferred from homology"/>
<dbReference type="PROSITE" id="PS51257">
    <property type="entry name" value="PROKAR_LIPOPROTEIN"/>
    <property type="match status" value="1"/>
</dbReference>
<evidence type="ECO:0000313" key="8">
    <source>
        <dbReference type="Proteomes" id="UP000198802"/>
    </source>
</evidence>
<evidence type="ECO:0000256" key="3">
    <source>
        <dbReference type="ARBA" id="ARBA00022448"/>
    </source>
</evidence>
<dbReference type="PANTHER" id="PTHR30290">
    <property type="entry name" value="PERIPLASMIC BINDING COMPONENT OF ABC TRANSPORTER"/>
    <property type="match status" value="1"/>
</dbReference>
<feature type="domain" description="Solute-binding protein family 5" evidence="6">
    <location>
        <begin position="95"/>
        <end position="442"/>
    </location>
</feature>
<dbReference type="GO" id="GO:0043190">
    <property type="term" value="C:ATP-binding cassette (ABC) transporter complex"/>
    <property type="evidence" value="ECO:0007669"/>
    <property type="project" value="InterPro"/>
</dbReference>
<comment type="similarity">
    <text evidence="2">Belongs to the bacterial solute-binding protein 5 family.</text>
</comment>
<evidence type="ECO:0000256" key="2">
    <source>
        <dbReference type="ARBA" id="ARBA00005695"/>
    </source>
</evidence>
<dbReference type="EMBL" id="FAOZ01000007">
    <property type="protein sequence ID" value="CUU56350.1"/>
    <property type="molecule type" value="Genomic_DNA"/>
</dbReference>